<keyword evidence="3" id="KW-1185">Reference proteome</keyword>
<accession>A0ABZ1BWF2</accession>
<dbReference type="PANTHER" id="PTHR35333">
    <property type="entry name" value="BETA-LACTAMASE"/>
    <property type="match status" value="1"/>
</dbReference>
<evidence type="ECO:0000259" key="1">
    <source>
        <dbReference type="Pfam" id="PF13354"/>
    </source>
</evidence>
<dbReference type="Gene3D" id="3.40.710.10">
    <property type="entry name" value="DD-peptidase/beta-lactamase superfamily"/>
    <property type="match status" value="1"/>
</dbReference>
<dbReference type="GO" id="GO:0016787">
    <property type="term" value="F:hydrolase activity"/>
    <property type="evidence" value="ECO:0007669"/>
    <property type="project" value="UniProtKB-KW"/>
</dbReference>
<gene>
    <name evidence="2" type="ORF">U7230_10170</name>
</gene>
<dbReference type="Proteomes" id="UP001332192">
    <property type="component" value="Chromosome"/>
</dbReference>
<dbReference type="InterPro" id="IPR012338">
    <property type="entry name" value="Beta-lactam/transpept-like"/>
</dbReference>
<reference evidence="2 3" key="1">
    <citation type="journal article" date="2024" name="Front. Microbiol.">
        <title>Novel thermophilic genera Geochorda gen. nov. and Carboxydochorda gen. nov. from the deep terrestrial subsurface reveal the ecophysiological diversity in the class Limnochordia.</title>
        <authorList>
            <person name="Karnachuk O.V."/>
            <person name="Lukina A.P."/>
            <person name="Avakyan M.R."/>
            <person name="Kadnikov V.V."/>
            <person name="Begmatov S."/>
            <person name="Beletsky A.V."/>
            <person name="Vlasova K.G."/>
            <person name="Novikov A.A."/>
            <person name="Shcherbakova V.A."/>
            <person name="Mardanov A.V."/>
            <person name="Ravin N.V."/>
        </authorList>
    </citation>
    <scope>NUCLEOTIDE SEQUENCE [LARGE SCALE GENOMIC DNA]</scope>
    <source>
        <strain evidence="2 3">L945</strain>
    </source>
</reference>
<feature type="domain" description="Beta-lactamase class A catalytic" evidence="1">
    <location>
        <begin position="58"/>
        <end position="284"/>
    </location>
</feature>
<dbReference type="EMBL" id="CP141615">
    <property type="protein sequence ID" value="WRP16462.1"/>
    <property type="molecule type" value="Genomic_DNA"/>
</dbReference>
<keyword evidence="2" id="KW-0378">Hydrolase</keyword>
<evidence type="ECO:0000313" key="2">
    <source>
        <dbReference type="EMBL" id="WRP16462.1"/>
    </source>
</evidence>
<protein>
    <submittedName>
        <fullName evidence="2">Serine hydrolase</fullName>
    </submittedName>
</protein>
<dbReference type="Pfam" id="PF13354">
    <property type="entry name" value="Beta-lactamase2"/>
    <property type="match status" value="1"/>
</dbReference>
<evidence type="ECO:0000313" key="3">
    <source>
        <dbReference type="Proteomes" id="UP001332192"/>
    </source>
</evidence>
<dbReference type="InterPro" id="IPR000871">
    <property type="entry name" value="Beta-lactam_class-A"/>
</dbReference>
<dbReference type="RefSeq" id="WP_324715735.1">
    <property type="nucleotide sequence ID" value="NZ_CP141615.1"/>
</dbReference>
<name>A0ABZ1BWF2_9FIRM</name>
<dbReference type="InterPro" id="IPR045155">
    <property type="entry name" value="Beta-lactam_cat"/>
</dbReference>
<proteinExistence type="predicted"/>
<dbReference type="SUPFAM" id="SSF56601">
    <property type="entry name" value="beta-lactamase/transpeptidase-like"/>
    <property type="match status" value="1"/>
</dbReference>
<sequence>MTRQDAIQQLEALEASFSGTIGVAASWLGAPGESPAWAHVPALRALGEGRRPGRADQPRDGAEPLRYRAREPFAAASVIKLPILCEVWRQARAGRLSLGDRIRLTAEDQVGGSGVLKDLTPGLELSVRDLAVLMISVSDNTATNMLIDRIGGPEPVNAFAAQLGLEQTLLAGKLQVRPEQYGPLQRKGLRSTTSPEDMARLLALLHRAAVPGLSEGDHWEILDILTRQQHLPSIGRYLPFDPDSVEDREPVGAVVGSKSGSIRGVRNDVGIVWTPAGAYAIALMSRDCRDLRFHPENEAEVVLGRAGLVVYRYFVGEASAA</sequence>
<dbReference type="PANTHER" id="PTHR35333:SF4">
    <property type="entry name" value="SLR0121 PROTEIN"/>
    <property type="match status" value="1"/>
</dbReference>
<organism evidence="2 3">
    <name type="scientific">Carboxydichorda subterranea</name>
    <dbReference type="NCBI Taxonomy" id="3109565"/>
    <lineage>
        <taxon>Bacteria</taxon>
        <taxon>Bacillati</taxon>
        <taxon>Bacillota</taxon>
        <taxon>Limnochordia</taxon>
        <taxon>Limnochordales</taxon>
        <taxon>Geochordaceae</taxon>
        <taxon>Carboxydichorda</taxon>
    </lineage>
</organism>